<protein>
    <recommendedName>
        <fullName evidence="3">UMP kinase</fullName>
        <ecNumber evidence="3">2.7.4.22</ecNumber>
    </recommendedName>
    <alternativeName>
        <fullName evidence="9">Uridine monophosphate kinase</fullName>
    </alternativeName>
</protein>
<evidence type="ECO:0000256" key="9">
    <source>
        <dbReference type="ARBA" id="ARBA00032092"/>
    </source>
</evidence>
<dbReference type="PANTHER" id="PTHR42833">
    <property type="entry name" value="URIDYLATE KINASE"/>
    <property type="match status" value="1"/>
</dbReference>
<gene>
    <name evidence="11" type="ORF">S01H4_02073</name>
    <name evidence="12" type="ORF">S03H2_00880</name>
</gene>
<proteinExistence type="inferred from homology"/>
<comment type="similarity">
    <text evidence="2">Belongs to the UMP kinase family.</text>
</comment>
<dbReference type="EC" id="2.7.4.22" evidence="3"/>
<evidence type="ECO:0000256" key="6">
    <source>
        <dbReference type="ARBA" id="ARBA00022777"/>
    </source>
</evidence>
<sequence length="91" mass="10382">MKATKVDGVYDRDPMIYKDAKMFDEITYLEAINKGVGIIDTTALSYCMDYDMPIAIFNLNPKGNMLRIIRGERIGTLVDIKEKNQTSKDNK</sequence>
<dbReference type="Gene3D" id="3.40.1160.10">
    <property type="entry name" value="Acetylglutamate kinase-like"/>
    <property type="match status" value="1"/>
</dbReference>
<keyword evidence="5" id="KW-0547">Nucleotide-binding</keyword>
<dbReference type="EMBL" id="BART01000426">
    <property type="protein sequence ID" value="GAG72205.1"/>
    <property type="molecule type" value="Genomic_DNA"/>
</dbReference>
<dbReference type="AlphaFoldDB" id="X0ZR50"/>
<dbReference type="Pfam" id="PF00696">
    <property type="entry name" value="AA_kinase"/>
    <property type="match status" value="1"/>
</dbReference>
<evidence type="ECO:0000256" key="1">
    <source>
        <dbReference type="ARBA" id="ARBA00004791"/>
    </source>
</evidence>
<name>X0ZR50_9ZZZZ</name>
<keyword evidence="7" id="KW-0067">ATP-binding</keyword>
<evidence type="ECO:0000313" key="11">
    <source>
        <dbReference type="EMBL" id="GAG72205.1"/>
    </source>
</evidence>
<keyword evidence="6" id="KW-0418">Kinase</keyword>
<evidence type="ECO:0000256" key="2">
    <source>
        <dbReference type="ARBA" id="ARBA00007614"/>
    </source>
</evidence>
<dbReference type="PANTHER" id="PTHR42833:SF4">
    <property type="entry name" value="URIDYLATE KINASE PUMPKIN, CHLOROPLASTIC"/>
    <property type="match status" value="1"/>
</dbReference>
<dbReference type="SUPFAM" id="SSF53633">
    <property type="entry name" value="Carbamate kinase-like"/>
    <property type="match status" value="1"/>
</dbReference>
<dbReference type="InterPro" id="IPR036393">
    <property type="entry name" value="AceGlu_kinase-like_sf"/>
</dbReference>
<evidence type="ECO:0000256" key="8">
    <source>
        <dbReference type="ARBA" id="ARBA00022975"/>
    </source>
</evidence>
<comment type="caution">
    <text evidence="11">The sequence shown here is derived from an EMBL/GenBank/DDBJ whole genome shotgun (WGS) entry which is preliminary data.</text>
</comment>
<keyword evidence="8" id="KW-0665">Pyrimidine biosynthesis</keyword>
<evidence type="ECO:0000313" key="12">
    <source>
        <dbReference type="EMBL" id="GAH29087.1"/>
    </source>
</evidence>
<evidence type="ECO:0000256" key="3">
    <source>
        <dbReference type="ARBA" id="ARBA00012899"/>
    </source>
</evidence>
<reference evidence="11" key="1">
    <citation type="journal article" date="2014" name="Front. Microbiol.">
        <title>High frequency of phylogenetically diverse reductive dehalogenase-homologous genes in deep subseafloor sedimentary metagenomes.</title>
        <authorList>
            <person name="Kawai M."/>
            <person name="Futagami T."/>
            <person name="Toyoda A."/>
            <person name="Takaki Y."/>
            <person name="Nishi S."/>
            <person name="Hori S."/>
            <person name="Arai W."/>
            <person name="Tsubouchi T."/>
            <person name="Morono Y."/>
            <person name="Uchiyama I."/>
            <person name="Ito T."/>
            <person name="Fujiyama A."/>
            <person name="Inagaki F."/>
            <person name="Takami H."/>
        </authorList>
    </citation>
    <scope>NUCLEOTIDE SEQUENCE</scope>
    <source>
        <strain evidence="11">Expedition CK06-06</strain>
    </source>
</reference>
<dbReference type="InterPro" id="IPR001048">
    <property type="entry name" value="Asp/Glu/Uridylate_kinase"/>
</dbReference>
<dbReference type="GO" id="GO:0033862">
    <property type="term" value="F:UMP kinase activity"/>
    <property type="evidence" value="ECO:0007669"/>
    <property type="project" value="UniProtKB-EC"/>
</dbReference>
<accession>X0ZR50</accession>
<feature type="domain" description="Aspartate/glutamate/uridylate kinase" evidence="10">
    <location>
        <begin position="3"/>
        <end position="58"/>
    </location>
</feature>
<evidence type="ECO:0000256" key="7">
    <source>
        <dbReference type="ARBA" id="ARBA00022840"/>
    </source>
</evidence>
<dbReference type="GO" id="GO:0005524">
    <property type="term" value="F:ATP binding"/>
    <property type="evidence" value="ECO:0007669"/>
    <property type="project" value="UniProtKB-KW"/>
</dbReference>
<dbReference type="EMBL" id="BARU01000220">
    <property type="protein sequence ID" value="GAH29087.1"/>
    <property type="molecule type" value="Genomic_DNA"/>
</dbReference>
<evidence type="ECO:0000256" key="4">
    <source>
        <dbReference type="ARBA" id="ARBA00022679"/>
    </source>
</evidence>
<evidence type="ECO:0000259" key="10">
    <source>
        <dbReference type="Pfam" id="PF00696"/>
    </source>
</evidence>
<evidence type="ECO:0000256" key="5">
    <source>
        <dbReference type="ARBA" id="ARBA00022741"/>
    </source>
</evidence>
<keyword evidence="4" id="KW-0808">Transferase</keyword>
<organism evidence="11">
    <name type="scientific">marine sediment metagenome</name>
    <dbReference type="NCBI Taxonomy" id="412755"/>
    <lineage>
        <taxon>unclassified sequences</taxon>
        <taxon>metagenomes</taxon>
        <taxon>ecological metagenomes</taxon>
    </lineage>
</organism>
<comment type="pathway">
    <text evidence="1">Pyrimidine metabolism; CTP biosynthesis via de novo pathway; UDP from UMP (UMPK route): step 1/1.</text>
</comment>
<dbReference type="GO" id="GO:0006225">
    <property type="term" value="P:UDP biosynthetic process"/>
    <property type="evidence" value="ECO:0007669"/>
    <property type="project" value="TreeGrafter"/>
</dbReference>